<dbReference type="GO" id="GO:0005992">
    <property type="term" value="P:trehalose biosynthetic process"/>
    <property type="evidence" value="ECO:0007669"/>
    <property type="project" value="UniProtKB-UniPathway"/>
</dbReference>
<dbReference type="AlphaFoldDB" id="A0A419R066"/>
<dbReference type="GO" id="GO:0004805">
    <property type="term" value="F:trehalose-phosphatase activity"/>
    <property type="evidence" value="ECO:0007669"/>
    <property type="project" value="UniProtKB-EC"/>
</dbReference>
<dbReference type="InterPro" id="IPR044651">
    <property type="entry name" value="OTSB-like"/>
</dbReference>
<organism evidence="3 4">
    <name type="scientific">Tsuneonella suprasediminis</name>
    <dbReference type="NCBI Taxonomy" id="2306996"/>
    <lineage>
        <taxon>Bacteria</taxon>
        <taxon>Pseudomonadati</taxon>
        <taxon>Pseudomonadota</taxon>
        <taxon>Alphaproteobacteria</taxon>
        <taxon>Sphingomonadales</taxon>
        <taxon>Erythrobacteraceae</taxon>
        <taxon>Tsuneonella</taxon>
    </lineage>
</organism>
<dbReference type="UniPathway" id="UPA00299"/>
<dbReference type="InterPro" id="IPR023214">
    <property type="entry name" value="HAD_sf"/>
</dbReference>
<comment type="function">
    <text evidence="2">Removes the phosphate from trehalose 6-phosphate to produce free trehalose.</text>
</comment>
<evidence type="ECO:0000313" key="4">
    <source>
        <dbReference type="Proteomes" id="UP000284322"/>
    </source>
</evidence>
<evidence type="ECO:0000313" key="3">
    <source>
        <dbReference type="EMBL" id="RJX66385.1"/>
    </source>
</evidence>
<dbReference type="PANTHER" id="PTHR43768:SF3">
    <property type="entry name" value="TREHALOSE 6-PHOSPHATE PHOSPHATASE"/>
    <property type="match status" value="1"/>
</dbReference>
<dbReference type="InterPro" id="IPR036412">
    <property type="entry name" value="HAD-like_sf"/>
</dbReference>
<name>A0A419R066_9SPHN</name>
<keyword evidence="4" id="KW-1185">Reference proteome</keyword>
<comment type="pathway">
    <text evidence="2">Glycan biosynthesis; trehalose biosynthesis.</text>
</comment>
<dbReference type="Pfam" id="PF02358">
    <property type="entry name" value="Trehalose_PPase"/>
    <property type="match status" value="1"/>
</dbReference>
<keyword evidence="1 2" id="KW-0378">Hydrolase</keyword>
<evidence type="ECO:0000256" key="1">
    <source>
        <dbReference type="ARBA" id="ARBA00022801"/>
    </source>
</evidence>
<dbReference type="PANTHER" id="PTHR43768">
    <property type="entry name" value="TREHALOSE 6-PHOSPHATE PHOSPHATASE"/>
    <property type="match status" value="1"/>
</dbReference>
<dbReference type="Gene3D" id="3.40.50.1000">
    <property type="entry name" value="HAD superfamily/HAD-like"/>
    <property type="match status" value="1"/>
</dbReference>
<dbReference type="EMBL" id="RAHJ01000020">
    <property type="protein sequence ID" value="RJX66385.1"/>
    <property type="molecule type" value="Genomic_DNA"/>
</dbReference>
<comment type="cofactor">
    <cofactor evidence="2">
        <name>Mg(2+)</name>
        <dbReference type="ChEBI" id="CHEBI:18420"/>
    </cofactor>
</comment>
<sequence>MTSPFTSLSPPAIDAIAGGKPLALFLDFDGTLVELAATPDGIEVESGLFDRLHALFDRLDGKLALISGRALDNLEMHLGSMRIWRAGSHGSDCRDPAGAAMGSAAQALPPAAIAELMAYADRAGIDYEAKQHGGALHFRAHPDAEGGALAFAETLSAEHGLAVKAGKAVVEVVRPGADKGTAVRAFMARPEFAGACPVFIGDDVTDEDGFAAAQELGGHAIIVGTRGDTRAEYRLPGVKEVHEWLNL</sequence>
<dbReference type="Proteomes" id="UP000284322">
    <property type="component" value="Unassembled WGS sequence"/>
</dbReference>
<keyword evidence="2" id="KW-0460">Magnesium</keyword>
<dbReference type="OrthoDB" id="9814913at2"/>
<protein>
    <recommendedName>
        <fullName evidence="2">Trehalose 6-phosphate phosphatase</fullName>
        <ecNumber evidence="2">3.1.3.12</ecNumber>
    </recommendedName>
</protein>
<dbReference type="RefSeq" id="WP_120111171.1">
    <property type="nucleotide sequence ID" value="NZ_RAHJ01000020.1"/>
</dbReference>
<dbReference type="GO" id="GO:0046872">
    <property type="term" value="F:metal ion binding"/>
    <property type="evidence" value="ECO:0007669"/>
    <property type="project" value="UniProtKB-KW"/>
</dbReference>
<evidence type="ECO:0000256" key="2">
    <source>
        <dbReference type="RuleBase" id="RU361117"/>
    </source>
</evidence>
<dbReference type="SUPFAM" id="SSF56784">
    <property type="entry name" value="HAD-like"/>
    <property type="match status" value="1"/>
</dbReference>
<dbReference type="EC" id="3.1.3.12" evidence="2"/>
<comment type="similarity">
    <text evidence="2">Belongs to the trehalose phosphatase family.</text>
</comment>
<keyword evidence="2" id="KW-0479">Metal-binding</keyword>
<dbReference type="NCBIfam" id="TIGR00685">
    <property type="entry name" value="T6PP"/>
    <property type="match status" value="1"/>
</dbReference>
<dbReference type="Gene3D" id="3.30.70.1020">
    <property type="entry name" value="Trehalose-6-phosphate phosphatase related protein, domain 2"/>
    <property type="match status" value="1"/>
</dbReference>
<dbReference type="InterPro" id="IPR003337">
    <property type="entry name" value="Trehalose_PPase"/>
</dbReference>
<comment type="catalytic activity">
    <reaction evidence="2">
        <text>alpha,alpha-trehalose 6-phosphate + H2O = alpha,alpha-trehalose + phosphate</text>
        <dbReference type="Rhea" id="RHEA:23420"/>
        <dbReference type="ChEBI" id="CHEBI:15377"/>
        <dbReference type="ChEBI" id="CHEBI:16551"/>
        <dbReference type="ChEBI" id="CHEBI:43474"/>
        <dbReference type="ChEBI" id="CHEBI:58429"/>
        <dbReference type="EC" id="3.1.3.12"/>
    </reaction>
</comment>
<accession>A0A419R066</accession>
<gene>
    <name evidence="3" type="primary">otsB</name>
    <name evidence="3" type="ORF">D6858_12800</name>
</gene>
<comment type="caution">
    <text evidence="3">The sequence shown here is derived from an EMBL/GenBank/DDBJ whole genome shotgun (WGS) entry which is preliminary data.</text>
</comment>
<proteinExistence type="inferred from homology"/>
<reference evidence="3 4" key="1">
    <citation type="submission" date="2018-09" db="EMBL/GenBank/DDBJ databases">
        <title>Altererythrobacter sp.Ery1 and Ery12, the genome sequencing of novel strains in genus Alterythrobacter.</title>
        <authorList>
            <person name="Cheng H."/>
            <person name="Wu Y.-H."/>
            <person name="Fang C."/>
            <person name="Xu X.-W."/>
        </authorList>
    </citation>
    <scope>NUCLEOTIDE SEQUENCE [LARGE SCALE GENOMIC DNA]</scope>
    <source>
        <strain evidence="3 4">Ery12</strain>
    </source>
</reference>